<proteinExistence type="predicted"/>
<sequence>MKKSEELFYLIKSLTKNEKRHFKLSVQGSESAEYLSLFDAIEAQKEYDETKIKELFKDRAFVVQLTTIKNYLKHRILQSLRTYHSQISKNAELIDIIRNVEILFHKGQYKICESELKRAEKKAKNFQQDLLLFHIQDWKRKVHQVMHPQDFETIKNIAQKQKNTLKSTNEYIDLLLANIDPTQFSLSHKKSVSLQNKTLKTLHKYRKLLISKDHDKAKRTIEELIKEWEQYPELMKEFFPMYFSVSNNLLGFLVFKKQYKEAFVRILLIKQKALEIETISAAFIKEKLRLYNIELEIHRNLRGLHTTHEIIDEILSFTKNHETLVPDNYKLSFSFQFATIYFLKKDYKKSLHSINRILNNQSKKDRQDLITYTYWLNLLVHYELGNGFALRYSIDTIKKRIKKYKNIVSYEKILLKFLSKTVEFSALEKRDAFEHLEEHLQEHPIPEDILDYIDFNTWIQQKYSL</sequence>
<organism evidence="1 2">
    <name type="scientific">Aquimarina mytili</name>
    <dbReference type="NCBI Taxonomy" id="874423"/>
    <lineage>
        <taxon>Bacteria</taxon>
        <taxon>Pseudomonadati</taxon>
        <taxon>Bacteroidota</taxon>
        <taxon>Flavobacteriia</taxon>
        <taxon>Flavobacteriales</taxon>
        <taxon>Flavobacteriaceae</taxon>
        <taxon>Aquimarina</taxon>
    </lineage>
</organism>
<dbReference type="AlphaFoldDB" id="A0A936ZRG7"/>
<evidence type="ECO:0000313" key="1">
    <source>
        <dbReference type="EMBL" id="MBL0684047.1"/>
    </source>
</evidence>
<protein>
    <submittedName>
        <fullName evidence="1">Uncharacterized protein</fullName>
    </submittedName>
</protein>
<reference evidence="1" key="1">
    <citation type="submission" date="2021-01" db="EMBL/GenBank/DDBJ databases">
        <authorList>
            <person name="Zhong Y.L."/>
        </authorList>
    </citation>
    <scope>NUCLEOTIDE SEQUENCE</scope>
    <source>
        <strain evidence="1">KCTC 23302</strain>
    </source>
</reference>
<keyword evidence="2" id="KW-1185">Reference proteome</keyword>
<evidence type="ECO:0000313" key="2">
    <source>
        <dbReference type="Proteomes" id="UP000651057"/>
    </source>
</evidence>
<comment type="caution">
    <text evidence="1">The sequence shown here is derived from an EMBL/GenBank/DDBJ whole genome shotgun (WGS) entry which is preliminary data.</text>
</comment>
<accession>A0A936ZRG7</accession>
<dbReference type="Proteomes" id="UP000651057">
    <property type="component" value="Unassembled WGS sequence"/>
</dbReference>
<gene>
    <name evidence="1" type="ORF">JJQ60_11000</name>
</gene>
<name>A0A936ZRG7_9FLAO</name>
<dbReference type="EMBL" id="JAERQJ010000003">
    <property type="protein sequence ID" value="MBL0684047.1"/>
    <property type="molecule type" value="Genomic_DNA"/>
</dbReference>
<dbReference type="RefSeq" id="WP_201919603.1">
    <property type="nucleotide sequence ID" value="NZ_BAABAX010000005.1"/>
</dbReference>